<accession>A0A6V6YM71</accession>
<protein>
    <recommendedName>
        <fullName evidence="3">Lipoprotein</fullName>
    </recommendedName>
</protein>
<dbReference type="EMBL" id="CAIJDO010000048">
    <property type="protein sequence ID" value="CAD0000499.1"/>
    <property type="molecule type" value="Genomic_DNA"/>
</dbReference>
<dbReference type="RefSeq" id="WP_031457774.1">
    <property type="nucleotide sequence ID" value="NZ_CAIJDO010000048.1"/>
</dbReference>
<evidence type="ECO:0008006" key="3">
    <source>
        <dbReference type="Google" id="ProtNLM"/>
    </source>
</evidence>
<comment type="caution">
    <text evidence="1">The sequence shown here is derived from an EMBL/GenBank/DDBJ whole genome shotgun (WGS) entry which is preliminary data.</text>
</comment>
<dbReference type="Proteomes" id="UP000556700">
    <property type="component" value="Unassembled WGS sequence"/>
</dbReference>
<dbReference type="AlphaFoldDB" id="A0A6V6YM71"/>
<gene>
    <name evidence="1" type="ORF">FLACHUCJ7_00080</name>
</gene>
<organism evidence="1 2">
    <name type="scientific">Flavobacterium chungangense</name>
    <dbReference type="NCBI Taxonomy" id="554283"/>
    <lineage>
        <taxon>Bacteria</taxon>
        <taxon>Pseudomonadati</taxon>
        <taxon>Bacteroidota</taxon>
        <taxon>Flavobacteriia</taxon>
        <taxon>Flavobacteriales</taxon>
        <taxon>Flavobacteriaceae</taxon>
        <taxon>Flavobacterium</taxon>
    </lineage>
</organism>
<reference evidence="1 2" key="1">
    <citation type="submission" date="2020-06" db="EMBL/GenBank/DDBJ databases">
        <authorList>
            <person name="Criscuolo A."/>
        </authorList>
    </citation>
    <scope>NUCLEOTIDE SEQUENCE [LARGE SCALE GENOMIC DNA]</scope>
    <source>
        <strain evidence="2">CIP 110025</strain>
    </source>
</reference>
<evidence type="ECO:0000313" key="2">
    <source>
        <dbReference type="Proteomes" id="UP000556700"/>
    </source>
</evidence>
<name>A0A6V6YM71_9FLAO</name>
<proteinExistence type="predicted"/>
<dbReference type="PROSITE" id="PS51257">
    <property type="entry name" value="PROKAR_LIPOPROTEIN"/>
    <property type="match status" value="1"/>
</dbReference>
<keyword evidence="2" id="KW-1185">Reference proteome</keyword>
<sequence>MKKNLVTLMTMLAFISCDREAVSENVQTAQKRKTIESESIAQEAGTADAAEIKGKLFYKLMTEYTQNYGFPNSVEELTNQVRYIAENWENNQQEVETGSITPQYMNRIMQNPNAVLADVAENKALSKEAGTALIKLIENLIEVSDQDYKEISDGIESYKAAVKENAALTEEDKEIIVSVAVISSYALYAESGRKDRDWETSVANKKASSFFNRNQAPLIAVIALIDRLI</sequence>
<evidence type="ECO:0000313" key="1">
    <source>
        <dbReference type="EMBL" id="CAD0000499.1"/>
    </source>
</evidence>